<dbReference type="InterPro" id="IPR017970">
    <property type="entry name" value="Homeobox_CS"/>
</dbReference>
<dbReference type="Proteomes" id="UP000287033">
    <property type="component" value="Unassembled WGS sequence"/>
</dbReference>
<evidence type="ECO:0000259" key="10">
    <source>
        <dbReference type="PROSITE" id="PS50071"/>
    </source>
</evidence>
<dbReference type="Pfam" id="PF03826">
    <property type="entry name" value="OAR"/>
    <property type="match status" value="1"/>
</dbReference>
<feature type="compositionally biased region" description="Polar residues" evidence="9">
    <location>
        <begin position="59"/>
        <end position="68"/>
    </location>
</feature>
<reference evidence="12 13" key="1">
    <citation type="journal article" date="2018" name="Nat. Ecol. Evol.">
        <title>Shark genomes provide insights into elasmobranch evolution and the origin of vertebrates.</title>
        <authorList>
            <person name="Hara Y"/>
            <person name="Yamaguchi K"/>
            <person name="Onimaru K"/>
            <person name="Kadota M"/>
            <person name="Koyanagi M"/>
            <person name="Keeley SD"/>
            <person name="Tatsumi K"/>
            <person name="Tanaka K"/>
            <person name="Motone F"/>
            <person name="Kageyama Y"/>
            <person name="Nozu R"/>
            <person name="Adachi N"/>
            <person name="Nishimura O"/>
            <person name="Nakagawa R"/>
            <person name="Tanegashima C"/>
            <person name="Kiyatake I"/>
            <person name="Matsumoto R"/>
            <person name="Murakumo K"/>
            <person name="Nishida K"/>
            <person name="Terakita A"/>
            <person name="Kuratani S"/>
            <person name="Sato K"/>
            <person name="Hyodo S Kuraku.S."/>
        </authorList>
    </citation>
    <scope>NUCLEOTIDE SEQUENCE [LARGE SCALE GENOMIC DNA]</scope>
</reference>
<evidence type="ECO:0000259" key="11">
    <source>
        <dbReference type="PROSITE" id="PS50803"/>
    </source>
</evidence>
<sequence>MKTPRDSSTPHCPKKSPPFPRLSSYLIDSILGRSSPPIKREVFPSSATPSDKEPEGETASLQLKTGSEFSPRVQVEGQSEVGRVCGLEWYQSSRSKREESSRGEPENWFNELTSRESDSGSGLMSGPDPVKAPPKDGGDNAGSCGEREASADNQVLEQGGGVDQPSEDTEQKESTRENRTLQYYSCPGDQEHGSFKRKQRRYRTTFTNFQLEELERAFRKTHYPDVFTREDLAMRLDLTEARVQVWFQNRRAKWRKREKAGNLGHPHALSLASPLGLYLDVPVGHSSGVEPSWRSASIPSLAAPATASAYNPAAQLGISTFIGTTFFRHPLLSPHFGRFFTMNPLMAASLVVKPSIPSLDPSVFPAQPQSTVLDRKSSSIASLRLRAKEHSAPSPPIALLPNLASAGKEVC</sequence>
<dbReference type="STRING" id="137246.A0A401S5Y0"/>
<dbReference type="PROSITE" id="PS50803">
    <property type="entry name" value="OAR"/>
    <property type="match status" value="1"/>
</dbReference>
<dbReference type="OrthoDB" id="6159439at2759"/>
<dbReference type="CDD" id="cd00086">
    <property type="entry name" value="homeodomain"/>
    <property type="match status" value="1"/>
</dbReference>
<dbReference type="PROSITE" id="PS00027">
    <property type="entry name" value="HOMEOBOX_1"/>
    <property type="match status" value="1"/>
</dbReference>
<feature type="domain" description="OAR" evidence="11">
    <location>
        <begin position="378"/>
        <end position="391"/>
    </location>
</feature>
<organism evidence="12 13">
    <name type="scientific">Chiloscyllium punctatum</name>
    <name type="common">Brownbanded bambooshark</name>
    <name type="synonym">Hemiscyllium punctatum</name>
    <dbReference type="NCBI Taxonomy" id="137246"/>
    <lineage>
        <taxon>Eukaryota</taxon>
        <taxon>Metazoa</taxon>
        <taxon>Chordata</taxon>
        <taxon>Craniata</taxon>
        <taxon>Vertebrata</taxon>
        <taxon>Chondrichthyes</taxon>
        <taxon>Elasmobranchii</taxon>
        <taxon>Galeomorphii</taxon>
        <taxon>Galeoidea</taxon>
        <taxon>Orectolobiformes</taxon>
        <taxon>Hemiscylliidae</taxon>
        <taxon>Chiloscyllium</taxon>
    </lineage>
</organism>
<dbReference type="InterPro" id="IPR009057">
    <property type="entry name" value="Homeodomain-like_sf"/>
</dbReference>
<evidence type="ECO:0008006" key="14">
    <source>
        <dbReference type="Google" id="ProtNLM"/>
    </source>
</evidence>
<feature type="region of interest" description="Disordered" evidence="9">
    <location>
        <begin position="33"/>
        <end position="196"/>
    </location>
</feature>
<name>A0A401S5Y0_CHIPU</name>
<dbReference type="EMBL" id="BEZZ01000098">
    <property type="protein sequence ID" value="GCC25787.1"/>
    <property type="molecule type" value="Genomic_DNA"/>
</dbReference>
<evidence type="ECO:0000256" key="2">
    <source>
        <dbReference type="ARBA" id="ARBA00006503"/>
    </source>
</evidence>
<keyword evidence="4 7" id="KW-0238">DNA-binding</keyword>
<feature type="compositionally biased region" description="Basic and acidic residues" evidence="9">
    <location>
        <begin position="95"/>
        <end position="105"/>
    </location>
</feature>
<evidence type="ECO:0000256" key="8">
    <source>
        <dbReference type="RuleBase" id="RU000682"/>
    </source>
</evidence>
<accession>A0A401S5Y0</accession>
<feature type="domain" description="Homeobox" evidence="10">
    <location>
        <begin position="197"/>
        <end position="257"/>
    </location>
</feature>
<dbReference type="Gene3D" id="1.10.10.60">
    <property type="entry name" value="Homeodomain-like"/>
    <property type="match status" value="1"/>
</dbReference>
<evidence type="ECO:0000256" key="4">
    <source>
        <dbReference type="ARBA" id="ARBA00023125"/>
    </source>
</evidence>
<comment type="caution">
    <text evidence="12">The sequence shown here is derived from an EMBL/GenBank/DDBJ whole genome shotgun (WGS) entry which is preliminary data.</text>
</comment>
<evidence type="ECO:0000256" key="9">
    <source>
        <dbReference type="SAM" id="MobiDB-lite"/>
    </source>
</evidence>
<evidence type="ECO:0000256" key="1">
    <source>
        <dbReference type="ARBA" id="ARBA00004123"/>
    </source>
</evidence>
<dbReference type="PANTHER" id="PTHR24329">
    <property type="entry name" value="HOMEOBOX PROTEIN ARISTALESS"/>
    <property type="match status" value="1"/>
</dbReference>
<feature type="DNA-binding region" description="Homeobox" evidence="7">
    <location>
        <begin position="199"/>
        <end position="258"/>
    </location>
</feature>
<dbReference type="SUPFAM" id="SSF46689">
    <property type="entry name" value="Homeodomain-like"/>
    <property type="match status" value="1"/>
</dbReference>
<evidence type="ECO:0000256" key="5">
    <source>
        <dbReference type="ARBA" id="ARBA00023155"/>
    </source>
</evidence>
<evidence type="ECO:0000313" key="12">
    <source>
        <dbReference type="EMBL" id="GCC25787.1"/>
    </source>
</evidence>
<feature type="compositionally biased region" description="Polar residues" evidence="9">
    <location>
        <begin position="1"/>
        <end position="10"/>
    </location>
</feature>
<keyword evidence="6 7" id="KW-0539">Nucleus</keyword>
<protein>
    <recommendedName>
        <fullName evidence="14">Homeobox domain-containing protein</fullName>
    </recommendedName>
</protein>
<evidence type="ECO:0000256" key="6">
    <source>
        <dbReference type="ARBA" id="ARBA00023242"/>
    </source>
</evidence>
<keyword evidence="13" id="KW-1185">Reference proteome</keyword>
<feature type="region of interest" description="Disordered" evidence="9">
    <location>
        <begin position="1"/>
        <end position="21"/>
    </location>
</feature>
<feature type="compositionally biased region" description="Basic and acidic residues" evidence="9">
    <location>
        <begin position="169"/>
        <end position="179"/>
    </location>
</feature>
<dbReference type="AlphaFoldDB" id="A0A401S5Y0"/>
<comment type="subcellular location">
    <subcellularLocation>
        <location evidence="1 7 8">Nucleus</location>
    </subcellularLocation>
</comment>
<dbReference type="PROSITE" id="PS50071">
    <property type="entry name" value="HOMEOBOX_2"/>
    <property type="match status" value="1"/>
</dbReference>
<dbReference type="GO" id="GO:0000977">
    <property type="term" value="F:RNA polymerase II transcription regulatory region sequence-specific DNA binding"/>
    <property type="evidence" value="ECO:0007669"/>
    <property type="project" value="TreeGrafter"/>
</dbReference>
<dbReference type="InterPro" id="IPR001356">
    <property type="entry name" value="HD"/>
</dbReference>
<dbReference type="InterPro" id="IPR003654">
    <property type="entry name" value="OAR_dom"/>
</dbReference>
<dbReference type="PANTHER" id="PTHR24329:SF340">
    <property type="entry name" value="ARISTALESS RELATED HOMEOBOX"/>
    <property type="match status" value="1"/>
</dbReference>
<dbReference type="SMART" id="SM00389">
    <property type="entry name" value="HOX"/>
    <property type="match status" value="1"/>
</dbReference>
<evidence type="ECO:0000256" key="7">
    <source>
        <dbReference type="PROSITE-ProRule" id="PRU00108"/>
    </source>
</evidence>
<dbReference type="InterPro" id="IPR050649">
    <property type="entry name" value="Paired_Homeobox_TFs"/>
</dbReference>
<dbReference type="GO" id="GO:0005634">
    <property type="term" value="C:nucleus"/>
    <property type="evidence" value="ECO:0007669"/>
    <property type="project" value="UniProtKB-SubCell"/>
</dbReference>
<dbReference type="GO" id="GO:0000981">
    <property type="term" value="F:DNA-binding transcription factor activity, RNA polymerase II-specific"/>
    <property type="evidence" value="ECO:0007669"/>
    <property type="project" value="InterPro"/>
</dbReference>
<comment type="similarity">
    <text evidence="2">Belongs to the paired homeobox family. Bicoid subfamily.</text>
</comment>
<evidence type="ECO:0000256" key="3">
    <source>
        <dbReference type="ARBA" id="ARBA00022473"/>
    </source>
</evidence>
<evidence type="ECO:0000313" key="13">
    <source>
        <dbReference type="Proteomes" id="UP000287033"/>
    </source>
</evidence>
<dbReference type="FunFam" id="1.10.10.60:FF:000102">
    <property type="entry name" value="Aristaless related homeobox"/>
    <property type="match status" value="1"/>
</dbReference>
<gene>
    <name evidence="12" type="ORF">chiPu_0004198</name>
</gene>
<proteinExistence type="inferred from homology"/>
<keyword evidence="3" id="KW-0217">Developmental protein</keyword>
<dbReference type="Pfam" id="PF00046">
    <property type="entry name" value="Homeodomain"/>
    <property type="match status" value="1"/>
</dbReference>
<keyword evidence="5 7" id="KW-0371">Homeobox</keyword>